<dbReference type="GeneID" id="25990738"/>
<dbReference type="EMBL" id="ALBS01000053">
    <property type="protein sequence ID" value="EJT51559.1"/>
    <property type="molecule type" value="Genomic_DNA"/>
</dbReference>
<dbReference type="KEGG" id="tasa:A1Q1_07226"/>
<organism evidence="1 2">
    <name type="scientific">Trichosporon asahii var. asahii (strain ATCC 90039 / CBS 2479 / JCM 2466 / KCTC 7840 / NBRC 103889/ NCYC 2677 / UAMH 7654)</name>
    <name type="common">Yeast</name>
    <dbReference type="NCBI Taxonomy" id="1186058"/>
    <lineage>
        <taxon>Eukaryota</taxon>
        <taxon>Fungi</taxon>
        <taxon>Dikarya</taxon>
        <taxon>Basidiomycota</taxon>
        <taxon>Agaricomycotina</taxon>
        <taxon>Tremellomycetes</taxon>
        <taxon>Trichosporonales</taxon>
        <taxon>Trichosporonaceae</taxon>
        <taxon>Trichosporon</taxon>
    </lineage>
</organism>
<gene>
    <name evidence="1" type="ORF">A1Q1_07226</name>
</gene>
<comment type="caution">
    <text evidence="1">The sequence shown here is derived from an EMBL/GenBank/DDBJ whole genome shotgun (WGS) entry which is preliminary data.</text>
</comment>
<proteinExistence type="predicted"/>
<evidence type="ECO:0000313" key="2">
    <source>
        <dbReference type="Proteomes" id="UP000002748"/>
    </source>
</evidence>
<protein>
    <submittedName>
        <fullName evidence="1">Uncharacterized protein</fullName>
    </submittedName>
</protein>
<reference evidence="1 2" key="1">
    <citation type="journal article" date="2012" name="Eukaryot. Cell">
        <title>Draft genome sequence of CBS 2479, the standard type strain of Trichosporon asahii.</title>
        <authorList>
            <person name="Yang R.Y."/>
            <person name="Li H.T."/>
            <person name="Zhu H."/>
            <person name="Zhou G.P."/>
            <person name="Wang M."/>
            <person name="Wang L."/>
        </authorList>
    </citation>
    <scope>NUCLEOTIDE SEQUENCE [LARGE SCALE GENOMIC DNA]</scope>
    <source>
        <strain evidence="2">ATCC 90039 / CBS 2479 / JCM 2466 / KCTC 7840 / NCYC 2677 / UAMH 7654</strain>
    </source>
</reference>
<dbReference type="Proteomes" id="UP000002748">
    <property type="component" value="Unassembled WGS sequence"/>
</dbReference>
<dbReference type="RefSeq" id="XP_014182937.1">
    <property type="nucleotide sequence ID" value="XM_014327462.1"/>
</dbReference>
<name>J6F3K2_TRIAS</name>
<sequence length="283" mass="31606">MSPTRADAFRYFGNQYVLGGDEDLRLSSLHDTHLKQIDTSLNKSLWDVFPVNELGQQGPQVPTRVDYNELALGSPVPWNSALGRKRSSEVLPLKDIMDQVIKKKEVVDNGAYRATVQGYAACLLDLMPWYATPLFFTAKQAFDSGLAQLNLYETVLKAPLPSMIKSELRLLAFEAVNDMRYVPANILYKTRCHHGADEATGVLIDLTGVYRECNTAMIEKNSSNWAHRNCVSWHQCFSSDIRAKAAVWVFEADWGLRPAPGGPLNMGQALALSPRYRALAKRG</sequence>
<dbReference type="VEuPathDB" id="FungiDB:A1Q1_07226"/>
<evidence type="ECO:0000313" key="1">
    <source>
        <dbReference type="EMBL" id="EJT51559.1"/>
    </source>
</evidence>
<accession>J6F3K2</accession>
<dbReference type="HOGENOM" id="CLU_984146_0_0_1"/>
<dbReference type="AlphaFoldDB" id="J6F3K2"/>